<dbReference type="Pfam" id="PF09414">
    <property type="entry name" value="RNA_ligase"/>
    <property type="match status" value="1"/>
</dbReference>
<dbReference type="EMBL" id="CP089983">
    <property type="protein sequence ID" value="WXB00946.1"/>
    <property type="molecule type" value="Genomic_DNA"/>
</dbReference>
<gene>
    <name evidence="2" type="ORF">LVJ94_29010</name>
</gene>
<sequence length="244" mass="27026">MSNPRERQRMFDVFTSHGFSDVTVFGEAFGAGIQKGVRYVPGDEVLFRAFDIMVAENFVTYDLFSALCDEIALPRVPEIWRGEPSLAAFDALLEQDSAEAKRNGVIAEGNVSEGVVVRSNPLLRDVFGQWLIIKHKSDKFAEVVKRAPGNKVDVGPAQAFAEMFVVEGRVHNALGRLRDRGVAVENDMADMRVLVPEVIADLLKECSTEWQQAIAAGMSDKQIRAAVTKNLGTVYRHMLIARVT</sequence>
<dbReference type="InterPro" id="IPR021122">
    <property type="entry name" value="RNA_ligase_dom_REL/Rnl2"/>
</dbReference>
<dbReference type="SUPFAM" id="SSF56091">
    <property type="entry name" value="DNA ligase/mRNA capping enzyme, catalytic domain"/>
    <property type="match status" value="1"/>
</dbReference>
<evidence type="ECO:0000313" key="2">
    <source>
        <dbReference type="EMBL" id="WXB00946.1"/>
    </source>
</evidence>
<evidence type="ECO:0000259" key="1">
    <source>
        <dbReference type="Pfam" id="PF09414"/>
    </source>
</evidence>
<organism evidence="2 3">
    <name type="scientific">Pendulispora rubella</name>
    <dbReference type="NCBI Taxonomy" id="2741070"/>
    <lineage>
        <taxon>Bacteria</taxon>
        <taxon>Pseudomonadati</taxon>
        <taxon>Myxococcota</taxon>
        <taxon>Myxococcia</taxon>
        <taxon>Myxococcales</taxon>
        <taxon>Sorangiineae</taxon>
        <taxon>Pendulisporaceae</taxon>
        <taxon>Pendulispora</taxon>
    </lineage>
</organism>
<reference evidence="2" key="1">
    <citation type="submission" date="2021-12" db="EMBL/GenBank/DDBJ databases">
        <title>Discovery of the Pendulisporaceae a myxobacterial family with distinct sporulation behavior and unique specialized metabolism.</title>
        <authorList>
            <person name="Garcia R."/>
            <person name="Popoff A."/>
            <person name="Bader C.D."/>
            <person name="Loehr J."/>
            <person name="Walesch S."/>
            <person name="Walt C."/>
            <person name="Boldt J."/>
            <person name="Bunk B."/>
            <person name="Haeckl F.J.F.P.J."/>
            <person name="Gunesch A.P."/>
            <person name="Birkelbach J."/>
            <person name="Nuebel U."/>
            <person name="Pietschmann T."/>
            <person name="Bach T."/>
            <person name="Mueller R."/>
        </authorList>
    </citation>
    <scope>NUCLEOTIDE SEQUENCE</scope>
    <source>
        <strain evidence="2">MSr11367</strain>
    </source>
</reference>
<dbReference type="Gene3D" id="3.30.470.30">
    <property type="entry name" value="DNA ligase/mRNA capping enzyme"/>
    <property type="match status" value="1"/>
</dbReference>
<dbReference type="GO" id="GO:0016874">
    <property type="term" value="F:ligase activity"/>
    <property type="evidence" value="ECO:0007669"/>
    <property type="project" value="UniProtKB-KW"/>
</dbReference>
<protein>
    <submittedName>
        <fullName evidence="2">RNA ligase family protein</fullName>
    </submittedName>
</protein>
<evidence type="ECO:0000313" key="3">
    <source>
        <dbReference type="Proteomes" id="UP001374803"/>
    </source>
</evidence>
<dbReference type="Proteomes" id="UP001374803">
    <property type="component" value="Chromosome"/>
</dbReference>
<feature type="domain" description="RNA ligase" evidence="1">
    <location>
        <begin position="19"/>
        <end position="120"/>
    </location>
</feature>
<keyword evidence="3" id="KW-1185">Reference proteome</keyword>
<keyword evidence="2" id="KW-0436">Ligase</keyword>
<accession>A0ABZ2KTR1</accession>
<proteinExistence type="predicted"/>
<dbReference type="RefSeq" id="WP_394830553.1">
    <property type="nucleotide sequence ID" value="NZ_CP089929.1"/>
</dbReference>
<name>A0ABZ2KTR1_9BACT</name>